<feature type="transmembrane region" description="Helical" evidence="1">
    <location>
        <begin position="102"/>
        <end position="120"/>
    </location>
</feature>
<keyword evidence="3" id="KW-1185">Reference proteome</keyword>
<keyword evidence="1" id="KW-1133">Transmembrane helix</keyword>
<evidence type="ECO:0000313" key="3">
    <source>
        <dbReference type="Proteomes" id="UP000324629"/>
    </source>
</evidence>
<organism evidence="2 3">
    <name type="scientific">Paragonimus westermani</name>
    <dbReference type="NCBI Taxonomy" id="34504"/>
    <lineage>
        <taxon>Eukaryota</taxon>
        <taxon>Metazoa</taxon>
        <taxon>Spiralia</taxon>
        <taxon>Lophotrochozoa</taxon>
        <taxon>Platyhelminthes</taxon>
        <taxon>Trematoda</taxon>
        <taxon>Digenea</taxon>
        <taxon>Plagiorchiida</taxon>
        <taxon>Troglotremata</taxon>
        <taxon>Troglotrematidae</taxon>
        <taxon>Paragonimus</taxon>
    </lineage>
</organism>
<proteinExistence type="predicted"/>
<dbReference type="PANTHER" id="PTHR47331">
    <property type="entry name" value="PHD-TYPE DOMAIN-CONTAINING PROTEIN"/>
    <property type="match status" value="1"/>
</dbReference>
<comment type="caution">
    <text evidence="2">The sequence shown here is derived from an EMBL/GenBank/DDBJ whole genome shotgun (WGS) entry which is preliminary data.</text>
</comment>
<protein>
    <submittedName>
        <fullName evidence="2">Uncharacterized protein</fullName>
    </submittedName>
</protein>
<gene>
    <name evidence="2" type="ORF">DEA37_0001423</name>
</gene>
<dbReference type="Proteomes" id="UP000324629">
    <property type="component" value="Unassembled WGS sequence"/>
</dbReference>
<keyword evidence="1" id="KW-0812">Transmembrane</keyword>
<reference evidence="2 3" key="1">
    <citation type="journal article" date="2019" name="Gigascience">
        <title>Whole-genome sequence of the oriental lung fluke Paragonimus westermani.</title>
        <authorList>
            <person name="Oey H."/>
            <person name="Zakrzewski M."/>
            <person name="Narain K."/>
            <person name="Devi K.R."/>
            <person name="Agatsuma T."/>
            <person name="Nawaratna S."/>
            <person name="Gobert G.N."/>
            <person name="Jones M.K."/>
            <person name="Ragan M.A."/>
            <person name="McManus D.P."/>
            <person name="Krause L."/>
        </authorList>
    </citation>
    <scope>NUCLEOTIDE SEQUENCE [LARGE SCALE GENOMIC DNA]</scope>
    <source>
        <strain evidence="2 3">IND2009</strain>
    </source>
</reference>
<keyword evidence="1" id="KW-0472">Membrane</keyword>
<dbReference type="AlphaFoldDB" id="A0A5J4N361"/>
<dbReference type="EMBL" id="QNGE01017483">
    <property type="protein sequence ID" value="KAA3669971.1"/>
    <property type="molecule type" value="Genomic_DNA"/>
</dbReference>
<sequence length="141" mass="16033">MVFTPSLRTGPQNVGQTTSSLRLYQDHILNDRLYQGLDVTTELIGVLVRFRAERITVVADTDEMVLQASVSENDRAACLFLRCTEDDLNMHLIECQTRTHSFQAICTLFVLTSAIMIISFNDMTNRAAKYDFYVENCLKSL</sequence>
<accession>A0A5J4N361</accession>
<name>A0A5J4N361_9TREM</name>
<evidence type="ECO:0000256" key="1">
    <source>
        <dbReference type="SAM" id="Phobius"/>
    </source>
</evidence>
<evidence type="ECO:0000313" key="2">
    <source>
        <dbReference type="EMBL" id="KAA3669971.1"/>
    </source>
</evidence>